<evidence type="ECO:0000259" key="5">
    <source>
        <dbReference type="Pfam" id="PF04234"/>
    </source>
</evidence>
<dbReference type="InterPro" id="IPR032694">
    <property type="entry name" value="CopC/D"/>
</dbReference>
<proteinExistence type="predicted"/>
<evidence type="ECO:0000256" key="4">
    <source>
        <dbReference type="ARBA" id="ARBA00023008"/>
    </source>
</evidence>
<dbReference type="Proteomes" id="UP000005808">
    <property type="component" value="Unassembled WGS sequence"/>
</dbReference>
<keyword evidence="3" id="KW-0732">Signal</keyword>
<dbReference type="InterPro" id="IPR014756">
    <property type="entry name" value="Ig_E-set"/>
</dbReference>
<dbReference type="Pfam" id="PF04234">
    <property type="entry name" value="CopC"/>
    <property type="match status" value="1"/>
</dbReference>
<accession>H1S2L0</accession>
<dbReference type="GO" id="GO:0006825">
    <property type="term" value="P:copper ion transport"/>
    <property type="evidence" value="ECO:0007669"/>
    <property type="project" value="InterPro"/>
</dbReference>
<dbReference type="InterPro" id="IPR014755">
    <property type="entry name" value="Cu-Rt/internalin_Ig-like"/>
</dbReference>
<dbReference type="AlphaFoldDB" id="H1S2L0"/>
<sequence>MKTLTQKTWLGMMTAIAIGIGLAPALAFAHGKLERAEPAAGSIGDAPASPLRLTFNEDLEPAFSNANVVDASGTAVSKEKAKVDSSNPRVLTVAVPKLLPGSYAVHWSVMTRDGHKVKGEYKFAVKR</sequence>
<comment type="subcellular location">
    <subcellularLocation>
        <location evidence="1">Cell envelope</location>
    </subcellularLocation>
</comment>
<dbReference type="SUPFAM" id="SSF81296">
    <property type="entry name" value="E set domains"/>
    <property type="match status" value="1"/>
</dbReference>
<dbReference type="GO" id="GO:0046688">
    <property type="term" value="P:response to copper ion"/>
    <property type="evidence" value="ECO:0007669"/>
    <property type="project" value="InterPro"/>
</dbReference>
<evidence type="ECO:0000256" key="1">
    <source>
        <dbReference type="ARBA" id="ARBA00004196"/>
    </source>
</evidence>
<dbReference type="GO" id="GO:0005886">
    <property type="term" value="C:plasma membrane"/>
    <property type="evidence" value="ECO:0007669"/>
    <property type="project" value="TreeGrafter"/>
</dbReference>
<dbReference type="GO" id="GO:0030313">
    <property type="term" value="C:cell envelope"/>
    <property type="evidence" value="ECO:0007669"/>
    <property type="project" value="UniProtKB-SubCell"/>
</dbReference>
<dbReference type="InterPro" id="IPR007348">
    <property type="entry name" value="CopC_dom"/>
</dbReference>
<dbReference type="GO" id="GO:0042597">
    <property type="term" value="C:periplasmic space"/>
    <property type="evidence" value="ECO:0007669"/>
    <property type="project" value="InterPro"/>
</dbReference>
<name>H1S2L0_9BURK</name>
<dbReference type="OrthoDB" id="9796814at2"/>
<dbReference type="PANTHER" id="PTHR34820">
    <property type="entry name" value="INNER MEMBRANE PROTEIN YEBZ"/>
    <property type="match status" value="1"/>
</dbReference>
<dbReference type="RefSeq" id="WP_006157643.1">
    <property type="nucleotide sequence ID" value="NZ_AHJE01000021.1"/>
</dbReference>
<dbReference type="PANTHER" id="PTHR34820:SF4">
    <property type="entry name" value="INNER MEMBRANE PROTEIN YEBZ"/>
    <property type="match status" value="1"/>
</dbReference>
<evidence type="ECO:0000313" key="7">
    <source>
        <dbReference type="Proteomes" id="UP000005808"/>
    </source>
</evidence>
<organism evidence="6 7">
    <name type="scientific">Cupriavidus basilensis OR16</name>
    <dbReference type="NCBI Taxonomy" id="1127483"/>
    <lineage>
        <taxon>Bacteria</taxon>
        <taxon>Pseudomonadati</taxon>
        <taxon>Pseudomonadota</taxon>
        <taxon>Betaproteobacteria</taxon>
        <taxon>Burkholderiales</taxon>
        <taxon>Burkholderiaceae</taxon>
        <taxon>Cupriavidus</taxon>
    </lineage>
</organism>
<evidence type="ECO:0000313" key="6">
    <source>
        <dbReference type="EMBL" id="EHP43258.1"/>
    </source>
</evidence>
<gene>
    <name evidence="6" type="ORF">OR16_09734</name>
</gene>
<dbReference type="GO" id="GO:0005507">
    <property type="term" value="F:copper ion binding"/>
    <property type="evidence" value="ECO:0007669"/>
    <property type="project" value="InterPro"/>
</dbReference>
<evidence type="ECO:0000256" key="3">
    <source>
        <dbReference type="ARBA" id="ARBA00022729"/>
    </source>
</evidence>
<feature type="domain" description="CopC" evidence="5">
    <location>
        <begin position="30"/>
        <end position="125"/>
    </location>
</feature>
<comment type="caution">
    <text evidence="6">The sequence shown here is derived from an EMBL/GenBank/DDBJ whole genome shotgun (WGS) entry which is preliminary data.</text>
</comment>
<keyword evidence="2" id="KW-0479">Metal-binding</keyword>
<dbReference type="PATRIC" id="fig|1127483.3.peg.1945"/>
<dbReference type="Gene3D" id="2.60.40.1220">
    <property type="match status" value="1"/>
</dbReference>
<reference evidence="6 7" key="1">
    <citation type="journal article" date="2012" name="J. Bacteriol.">
        <title>De Novo Genome Project of Cupriavidus basilensis OR16.</title>
        <authorList>
            <person name="Cserhati M."/>
            <person name="Kriszt B."/>
            <person name="Szoboszlay S."/>
            <person name="Toth A."/>
            <person name="Szabo I."/>
            <person name="Tancsics A."/>
            <person name="Nagy I."/>
            <person name="Horvath B."/>
            <person name="Nagy I."/>
            <person name="Kukolya J."/>
        </authorList>
    </citation>
    <scope>NUCLEOTIDE SEQUENCE [LARGE SCALE GENOMIC DNA]</scope>
    <source>
        <strain evidence="6 7">OR16</strain>
    </source>
</reference>
<evidence type="ECO:0000256" key="2">
    <source>
        <dbReference type="ARBA" id="ARBA00022723"/>
    </source>
</evidence>
<protein>
    <submittedName>
        <fullName evidence="6">Copper resistance protein CopC</fullName>
    </submittedName>
</protein>
<keyword evidence="4" id="KW-0186">Copper</keyword>
<dbReference type="EMBL" id="AHJE01000021">
    <property type="protein sequence ID" value="EHP43258.1"/>
    <property type="molecule type" value="Genomic_DNA"/>
</dbReference>